<feature type="transmembrane region" description="Helical" evidence="8">
    <location>
        <begin position="128"/>
        <end position="148"/>
    </location>
</feature>
<keyword evidence="3" id="KW-0813">Transport</keyword>
<keyword evidence="4" id="KW-1003">Cell membrane</keyword>
<evidence type="ECO:0000256" key="2">
    <source>
        <dbReference type="ARBA" id="ARBA00010735"/>
    </source>
</evidence>
<gene>
    <name evidence="9" type="ORF">DSCO28_41990</name>
</gene>
<dbReference type="GO" id="GO:0005886">
    <property type="term" value="C:plasma membrane"/>
    <property type="evidence" value="ECO:0007669"/>
    <property type="project" value="UniProtKB-SubCell"/>
</dbReference>
<dbReference type="Pfam" id="PF03591">
    <property type="entry name" value="AzlC"/>
    <property type="match status" value="1"/>
</dbReference>
<evidence type="ECO:0000256" key="8">
    <source>
        <dbReference type="SAM" id="Phobius"/>
    </source>
</evidence>
<evidence type="ECO:0000256" key="5">
    <source>
        <dbReference type="ARBA" id="ARBA00022692"/>
    </source>
</evidence>
<dbReference type="EMBL" id="AP021876">
    <property type="protein sequence ID" value="BBO83633.1"/>
    <property type="molecule type" value="Genomic_DNA"/>
</dbReference>
<name>A0A5K7ZTT9_9BACT</name>
<comment type="subcellular location">
    <subcellularLocation>
        <location evidence="1">Cell membrane</location>
        <topology evidence="1">Multi-pass membrane protein</topology>
    </subcellularLocation>
</comment>
<feature type="transmembrane region" description="Helical" evidence="8">
    <location>
        <begin position="12"/>
        <end position="32"/>
    </location>
</feature>
<keyword evidence="6 8" id="KW-1133">Transmembrane helix</keyword>
<evidence type="ECO:0000313" key="9">
    <source>
        <dbReference type="EMBL" id="BBO83633.1"/>
    </source>
</evidence>
<dbReference type="Proteomes" id="UP000425960">
    <property type="component" value="Chromosome"/>
</dbReference>
<dbReference type="AlphaFoldDB" id="A0A5K7ZTT9"/>
<dbReference type="GO" id="GO:1903785">
    <property type="term" value="P:L-valine transmembrane transport"/>
    <property type="evidence" value="ECO:0007669"/>
    <property type="project" value="TreeGrafter"/>
</dbReference>
<dbReference type="KEGG" id="dov:DSCO28_41990"/>
<organism evidence="9 10">
    <name type="scientific">Desulfosarcina ovata subsp. sediminis</name>
    <dbReference type="NCBI Taxonomy" id="885957"/>
    <lineage>
        <taxon>Bacteria</taxon>
        <taxon>Pseudomonadati</taxon>
        <taxon>Thermodesulfobacteriota</taxon>
        <taxon>Desulfobacteria</taxon>
        <taxon>Desulfobacterales</taxon>
        <taxon>Desulfosarcinaceae</taxon>
        <taxon>Desulfosarcina</taxon>
    </lineage>
</organism>
<feature type="transmembrane region" description="Helical" evidence="8">
    <location>
        <begin position="70"/>
        <end position="88"/>
    </location>
</feature>
<dbReference type="PANTHER" id="PTHR34979:SF1">
    <property type="entry name" value="INNER MEMBRANE PROTEIN YGAZ"/>
    <property type="match status" value="1"/>
</dbReference>
<dbReference type="InterPro" id="IPR011606">
    <property type="entry name" value="Brnchd-chn_aa_trnsp_permease"/>
</dbReference>
<protein>
    <submittedName>
        <fullName evidence="9">Branched-chain amino acid ABC transporter permease</fullName>
    </submittedName>
</protein>
<keyword evidence="7 8" id="KW-0472">Membrane</keyword>
<evidence type="ECO:0000313" key="10">
    <source>
        <dbReference type="Proteomes" id="UP000425960"/>
    </source>
</evidence>
<evidence type="ECO:0000256" key="7">
    <source>
        <dbReference type="ARBA" id="ARBA00023136"/>
    </source>
</evidence>
<accession>A0A5K7ZTT9</accession>
<dbReference type="RefSeq" id="WP_197910297.1">
    <property type="nucleotide sequence ID" value="NZ_AP021876.1"/>
</dbReference>
<evidence type="ECO:0000256" key="6">
    <source>
        <dbReference type="ARBA" id="ARBA00022989"/>
    </source>
</evidence>
<evidence type="ECO:0000256" key="4">
    <source>
        <dbReference type="ARBA" id="ARBA00022475"/>
    </source>
</evidence>
<sequence>MMLDDIRNGAVANLPVAASVGAYGSVLGMLAAQKGLTWGQLLAMNLSIFAGSAQFVMVEMWAPPLPVVEMTLAVMIINLRYLLIGASLEPLLRGTSLSRKAGIMHLVADENWAVTMAAGRCGGATTGFLLGGGICLCSVWSMGTLLGHRLGALVVQPERFALDFAFVAVFTALTVSMWRGKADILPWLTAVLLAVAAEHWLPGKWYIVIGGLGGALVPVLQHRLRPEKEPSFPLSRLSRGGCLPDPSFPLEFNIYCNF</sequence>
<dbReference type="PANTHER" id="PTHR34979">
    <property type="entry name" value="INNER MEMBRANE PROTEIN YGAZ"/>
    <property type="match status" value="1"/>
</dbReference>
<comment type="similarity">
    <text evidence="2">Belongs to the AzlC family.</text>
</comment>
<reference evidence="9 10" key="1">
    <citation type="submission" date="2019-11" db="EMBL/GenBank/DDBJ databases">
        <title>Comparative genomics of hydrocarbon-degrading Desulfosarcina strains.</title>
        <authorList>
            <person name="Watanabe M."/>
            <person name="Kojima H."/>
            <person name="Fukui M."/>
        </authorList>
    </citation>
    <scope>NUCLEOTIDE SEQUENCE [LARGE SCALE GENOMIC DNA]</scope>
    <source>
        <strain evidence="9 10">28bB2T</strain>
    </source>
</reference>
<feature type="transmembrane region" description="Helical" evidence="8">
    <location>
        <begin position="160"/>
        <end position="178"/>
    </location>
</feature>
<evidence type="ECO:0000256" key="3">
    <source>
        <dbReference type="ARBA" id="ARBA00022448"/>
    </source>
</evidence>
<proteinExistence type="inferred from homology"/>
<evidence type="ECO:0000256" key="1">
    <source>
        <dbReference type="ARBA" id="ARBA00004651"/>
    </source>
</evidence>
<feature type="transmembrane region" description="Helical" evidence="8">
    <location>
        <begin position="38"/>
        <end position="58"/>
    </location>
</feature>
<keyword evidence="5 8" id="KW-0812">Transmembrane</keyword>